<dbReference type="InterPro" id="IPR036514">
    <property type="entry name" value="SGNH_hydro_sf"/>
</dbReference>
<organism evidence="2 3">
    <name type="scientific">Pseudonocardia adelaidensis</name>
    <dbReference type="NCBI Taxonomy" id="648754"/>
    <lineage>
        <taxon>Bacteria</taxon>
        <taxon>Bacillati</taxon>
        <taxon>Actinomycetota</taxon>
        <taxon>Actinomycetes</taxon>
        <taxon>Pseudonocardiales</taxon>
        <taxon>Pseudonocardiaceae</taxon>
        <taxon>Pseudonocardia</taxon>
    </lineage>
</organism>
<evidence type="ECO:0000313" key="3">
    <source>
        <dbReference type="Proteomes" id="UP001500804"/>
    </source>
</evidence>
<dbReference type="Pfam" id="PF13472">
    <property type="entry name" value="Lipase_GDSL_2"/>
    <property type="match status" value="1"/>
</dbReference>
<dbReference type="Proteomes" id="UP001500804">
    <property type="component" value="Unassembled WGS sequence"/>
</dbReference>
<comment type="caution">
    <text evidence="2">The sequence shown here is derived from an EMBL/GenBank/DDBJ whole genome shotgun (WGS) entry which is preliminary data.</text>
</comment>
<sequence>MTINVDRRVCFVGDSYVAGVGDPEHRGWVGRLAAESYRAGRPVTAYNLGVRRDTSEDVRRRLPAETANRWVAGCDNRLVVSFGVNDTTEVDAAVRVAPERSVANLQGIADDMAAQRVPLLVVGPPPVADHEQNDRIEALDERLARVVVSYVSVFGALRAERDWMRAVALGDGAHPDGAGYALLTRLVLPAWEDWLGPADG</sequence>
<dbReference type="InterPro" id="IPR051532">
    <property type="entry name" value="Ester_Hydrolysis_Enzymes"/>
</dbReference>
<dbReference type="InterPro" id="IPR013830">
    <property type="entry name" value="SGNH_hydro"/>
</dbReference>
<gene>
    <name evidence="2" type="ORF">GCM10023320_51620</name>
</gene>
<dbReference type="RefSeq" id="WP_345607917.1">
    <property type="nucleotide sequence ID" value="NZ_BAABJO010000021.1"/>
</dbReference>
<feature type="domain" description="SGNH hydrolase-type esterase" evidence="1">
    <location>
        <begin position="11"/>
        <end position="182"/>
    </location>
</feature>
<dbReference type="Gene3D" id="3.40.50.1110">
    <property type="entry name" value="SGNH hydrolase"/>
    <property type="match status" value="1"/>
</dbReference>
<keyword evidence="3" id="KW-1185">Reference proteome</keyword>
<evidence type="ECO:0000313" key="2">
    <source>
        <dbReference type="EMBL" id="GAA5130111.1"/>
    </source>
</evidence>
<protein>
    <recommendedName>
        <fullName evidence="1">SGNH hydrolase-type esterase domain-containing protein</fullName>
    </recommendedName>
</protein>
<dbReference type="SUPFAM" id="SSF52266">
    <property type="entry name" value="SGNH hydrolase"/>
    <property type="match status" value="1"/>
</dbReference>
<name>A0ABP9NUU8_9PSEU</name>
<proteinExistence type="predicted"/>
<evidence type="ECO:0000259" key="1">
    <source>
        <dbReference type="Pfam" id="PF13472"/>
    </source>
</evidence>
<accession>A0ABP9NUU8</accession>
<dbReference type="EMBL" id="BAABJO010000021">
    <property type="protein sequence ID" value="GAA5130111.1"/>
    <property type="molecule type" value="Genomic_DNA"/>
</dbReference>
<reference evidence="3" key="1">
    <citation type="journal article" date="2019" name="Int. J. Syst. Evol. Microbiol.">
        <title>The Global Catalogue of Microorganisms (GCM) 10K type strain sequencing project: providing services to taxonomists for standard genome sequencing and annotation.</title>
        <authorList>
            <consortium name="The Broad Institute Genomics Platform"/>
            <consortium name="The Broad Institute Genome Sequencing Center for Infectious Disease"/>
            <person name="Wu L."/>
            <person name="Ma J."/>
        </authorList>
    </citation>
    <scope>NUCLEOTIDE SEQUENCE [LARGE SCALE GENOMIC DNA]</scope>
    <source>
        <strain evidence="3">JCM 18302</strain>
    </source>
</reference>
<dbReference type="PANTHER" id="PTHR30383">
    <property type="entry name" value="THIOESTERASE 1/PROTEASE 1/LYSOPHOSPHOLIPASE L1"/>
    <property type="match status" value="1"/>
</dbReference>